<reference evidence="1" key="2">
    <citation type="journal article" date="2015" name="Fish Shellfish Immunol.">
        <title>Early steps in the European eel (Anguilla anguilla)-Vibrio vulnificus interaction in the gills: Role of the RtxA13 toxin.</title>
        <authorList>
            <person name="Callol A."/>
            <person name="Pajuelo D."/>
            <person name="Ebbesson L."/>
            <person name="Teles M."/>
            <person name="MacKenzie S."/>
            <person name="Amaro C."/>
        </authorList>
    </citation>
    <scope>NUCLEOTIDE SEQUENCE</scope>
</reference>
<accession>A0A0E9WL73</accession>
<evidence type="ECO:0000313" key="1">
    <source>
        <dbReference type="EMBL" id="JAH91046.1"/>
    </source>
</evidence>
<reference evidence="1" key="1">
    <citation type="submission" date="2014-11" db="EMBL/GenBank/DDBJ databases">
        <authorList>
            <person name="Amaro Gonzalez C."/>
        </authorList>
    </citation>
    <scope>NUCLEOTIDE SEQUENCE</scope>
</reference>
<proteinExistence type="predicted"/>
<sequence length="88" mass="10448">MAWCFKNDSAQCKQKRTHSFEVLSESLPCGREQLRITAIRIVSVLQLYCQIYHPKYFYLIVFKCGNDFKRVFPPFHIKAMPNTVYIIQ</sequence>
<organism evidence="1">
    <name type="scientific">Anguilla anguilla</name>
    <name type="common">European freshwater eel</name>
    <name type="synonym">Muraena anguilla</name>
    <dbReference type="NCBI Taxonomy" id="7936"/>
    <lineage>
        <taxon>Eukaryota</taxon>
        <taxon>Metazoa</taxon>
        <taxon>Chordata</taxon>
        <taxon>Craniata</taxon>
        <taxon>Vertebrata</taxon>
        <taxon>Euteleostomi</taxon>
        <taxon>Actinopterygii</taxon>
        <taxon>Neopterygii</taxon>
        <taxon>Teleostei</taxon>
        <taxon>Anguilliformes</taxon>
        <taxon>Anguillidae</taxon>
        <taxon>Anguilla</taxon>
    </lineage>
</organism>
<name>A0A0E9WL73_ANGAN</name>
<protein>
    <submittedName>
        <fullName evidence="1">Uncharacterized protein</fullName>
    </submittedName>
</protein>
<dbReference type="EMBL" id="GBXM01017531">
    <property type="protein sequence ID" value="JAH91046.1"/>
    <property type="molecule type" value="Transcribed_RNA"/>
</dbReference>
<dbReference type="AlphaFoldDB" id="A0A0E9WL73"/>